<dbReference type="EMBL" id="KN551356">
    <property type="protein sequence ID" value="KHJ92438.1"/>
    <property type="molecule type" value="Genomic_DNA"/>
</dbReference>
<protein>
    <submittedName>
        <fullName evidence="1">Uncharacterized protein</fullName>
    </submittedName>
</protein>
<gene>
    <name evidence="1" type="ORF">OESDEN_07673</name>
</gene>
<proteinExistence type="predicted"/>
<reference evidence="1 2" key="1">
    <citation type="submission" date="2014-03" db="EMBL/GenBank/DDBJ databases">
        <title>Draft genome of the hookworm Oesophagostomum dentatum.</title>
        <authorList>
            <person name="Mitreva M."/>
        </authorList>
    </citation>
    <scope>NUCLEOTIDE SEQUENCE [LARGE SCALE GENOMIC DNA]</scope>
    <source>
        <strain evidence="1 2">OD-Hann</strain>
    </source>
</reference>
<dbReference type="Proteomes" id="UP000053660">
    <property type="component" value="Unassembled WGS sequence"/>
</dbReference>
<dbReference type="AlphaFoldDB" id="A0A0B1T4C6"/>
<evidence type="ECO:0000313" key="2">
    <source>
        <dbReference type="Proteomes" id="UP000053660"/>
    </source>
</evidence>
<keyword evidence="2" id="KW-1185">Reference proteome</keyword>
<evidence type="ECO:0000313" key="1">
    <source>
        <dbReference type="EMBL" id="KHJ92438.1"/>
    </source>
</evidence>
<sequence length="73" mass="8757">MLNLSKISKFCNGYTTFVSDRDYMSTPMLQRMWTANLMMIPTMTWMERKRVPTLYTSLNALYIFVLELICMNW</sequence>
<organism evidence="1 2">
    <name type="scientific">Oesophagostomum dentatum</name>
    <name type="common">Nodular worm</name>
    <dbReference type="NCBI Taxonomy" id="61180"/>
    <lineage>
        <taxon>Eukaryota</taxon>
        <taxon>Metazoa</taxon>
        <taxon>Ecdysozoa</taxon>
        <taxon>Nematoda</taxon>
        <taxon>Chromadorea</taxon>
        <taxon>Rhabditida</taxon>
        <taxon>Rhabditina</taxon>
        <taxon>Rhabditomorpha</taxon>
        <taxon>Strongyloidea</taxon>
        <taxon>Strongylidae</taxon>
        <taxon>Oesophagostomum</taxon>
    </lineage>
</organism>
<accession>A0A0B1T4C6</accession>
<name>A0A0B1T4C6_OESDE</name>